<evidence type="ECO:0000313" key="2">
    <source>
        <dbReference type="Proteomes" id="UP001631969"/>
    </source>
</evidence>
<keyword evidence="2" id="KW-1185">Reference proteome</keyword>
<gene>
    <name evidence="1" type="ORF">ACI1P1_09095</name>
</gene>
<accession>A0ACC7NXL1</accession>
<sequence length="355" mass="39702">MIMLQQKGLPEERAIIDDTVIRRVKHYIAGKHPGFTAEQQEDVFSNAIHRIIDVQLPEFEESTRVILRQRLLARLNQEGAAPLLTQDVLEACLLLELEEPALAQLEVWMGKHELAAGSCPPFASPYPLIPKKLSLPQEHLSQEPLAHQASLPSSGSRRIWQLAGAALLVFFLWAAGAPTEPDIHPKVDYNASLSSASVDSTSLPAISDFPLPDEYTYHQVNTAELKGWLQSRSSLLAEEPYFSAILEAAERNNLNPLLLFAITGQEQGYVPKEKKQAKKIANNPFNVHHSWQAYNTGIADSAHIASKTILSISRTRPEGAHPIQWLNTRYAEDPEWWVGVNSIFEKLRREIPAKP</sequence>
<proteinExistence type="predicted"/>
<dbReference type="EMBL" id="JBJURJ010000005">
    <property type="protein sequence ID" value="MFM9328441.1"/>
    <property type="molecule type" value="Genomic_DNA"/>
</dbReference>
<evidence type="ECO:0000313" key="1">
    <source>
        <dbReference type="EMBL" id="MFM9328441.1"/>
    </source>
</evidence>
<dbReference type="Proteomes" id="UP001631969">
    <property type="component" value="Unassembled WGS sequence"/>
</dbReference>
<organism evidence="1 2">
    <name type="scientific">Paenibacillus mesotrionivorans</name>
    <dbReference type="NCBI Taxonomy" id="3160968"/>
    <lineage>
        <taxon>Bacteria</taxon>
        <taxon>Bacillati</taxon>
        <taxon>Bacillota</taxon>
        <taxon>Bacilli</taxon>
        <taxon>Bacillales</taxon>
        <taxon>Paenibacillaceae</taxon>
        <taxon>Paenibacillus</taxon>
    </lineage>
</organism>
<name>A0ACC7NXL1_9BACL</name>
<reference evidence="1" key="1">
    <citation type="submission" date="2024-12" db="EMBL/GenBank/DDBJ databases">
        <authorList>
            <person name="Wu N."/>
        </authorList>
    </citation>
    <scope>NUCLEOTIDE SEQUENCE</scope>
    <source>
        <strain evidence="1">P15</strain>
    </source>
</reference>
<protein>
    <submittedName>
        <fullName evidence="1">Uncharacterized protein</fullName>
    </submittedName>
</protein>
<comment type="caution">
    <text evidence="1">The sequence shown here is derived from an EMBL/GenBank/DDBJ whole genome shotgun (WGS) entry which is preliminary data.</text>
</comment>